<dbReference type="AlphaFoldDB" id="A0A1Y1VM79"/>
<reference evidence="2 3" key="2">
    <citation type="submission" date="2016-08" db="EMBL/GenBank/DDBJ databases">
        <title>Pervasive Adenine N6-methylation of Active Genes in Fungi.</title>
        <authorList>
            <consortium name="DOE Joint Genome Institute"/>
            <person name="Mondo S.J."/>
            <person name="Dannebaum R.O."/>
            <person name="Kuo R.C."/>
            <person name="Labutti K."/>
            <person name="Haridas S."/>
            <person name="Kuo A."/>
            <person name="Salamov A."/>
            <person name="Ahrendt S.R."/>
            <person name="Lipzen A."/>
            <person name="Sullivan W."/>
            <person name="Andreopoulos W.B."/>
            <person name="Clum A."/>
            <person name="Lindquist E."/>
            <person name="Daum C."/>
            <person name="Ramamoorthy G.K."/>
            <person name="Gryganskyi A."/>
            <person name="Culley D."/>
            <person name="Magnuson J.K."/>
            <person name="James T.Y."/>
            <person name="O'Malley M.A."/>
            <person name="Stajich J.E."/>
            <person name="Spatafora J.W."/>
            <person name="Visel A."/>
            <person name="Grigoriev I.V."/>
        </authorList>
    </citation>
    <scope>NUCLEOTIDE SEQUENCE [LARGE SCALE GENOMIC DNA]</scope>
    <source>
        <strain evidence="3">finn</strain>
    </source>
</reference>
<reference evidence="2 3" key="1">
    <citation type="submission" date="2016-08" db="EMBL/GenBank/DDBJ databases">
        <title>Genomes of anaerobic fungi encode conserved fungal cellulosomes for biomass hydrolysis.</title>
        <authorList>
            <consortium name="DOE Joint Genome Institute"/>
            <person name="Haitjema C.H."/>
            <person name="Gilmore S.P."/>
            <person name="Henske J.K."/>
            <person name="Solomon K.V."/>
            <person name="De Groot R."/>
            <person name="Kuo A."/>
            <person name="Mondo S.J."/>
            <person name="Salamov A.A."/>
            <person name="Labutti K."/>
            <person name="Zhao Z."/>
            <person name="Chiniquy J."/>
            <person name="Barry K."/>
            <person name="Brewer H.M."/>
            <person name="Purvine S.O."/>
            <person name="Wright A.T."/>
            <person name="Boxma B."/>
            <person name="Van Alen T."/>
            <person name="Hackstein J.H."/>
            <person name="Baker S.E."/>
            <person name="Grigoriev I.V."/>
            <person name="O'Malley M.A."/>
        </authorList>
    </citation>
    <scope>NUCLEOTIDE SEQUENCE [LARGE SCALE GENOMIC DNA]</scope>
    <source>
        <strain evidence="3">finn</strain>
    </source>
</reference>
<keyword evidence="3" id="KW-1185">Reference proteome</keyword>
<evidence type="ECO:0000313" key="3">
    <source>
        <dbReference type="Proteomes" id="UP000193719"/>
    </source>
</evidence>
<feature type="transmembrane region" description="Helical" evidence="1">
    <location>
        <begin position="124"/>
        <end position="145"/>
    </location>
</feature>
<gene>
    <name evidence="2" type="ORF">BCR36DRAFT_579853</name>
</gene>
<name>A0A1Y1VM79_9FUNG</name>
<dbReference type="EMBL" id="MCFH01000003">
    <property type="protein sequence ID" value="ORX59255.1"/>
    <property type="molecule type" value="Genomic_DNA"/>
</dbReference>
<dbReference type="OrthoDB" id="10378391at2759"/>
<keyword evidence="1" id="KW-1133">Transmembrane helix</keyword>
<accession>A0A1Y1VM79</accession>
<sequence>MKNVLENIKKYYDNGVNYHCQKDENEDPCPGAEQAIMILEKYQKSDISESIQLLKNSCVSKKCTETSIHFIDYILKDSRDFNEFFIKRNETVPYTDNEKNTLQETFTYLKSEHCKQSQKSGTELFNLFNVKIIVIALIINIYLFYNRYL</sequence>
<evidence type="ECO:0000313" key="2">
    <source>
        <dbReference type="EMBL" id="ORX59255.1"/>
    </source>
</evidence>
<dbReference type="Proteomes" id="UP000193719">
    <property type="component" value="Unassembled WGS sequence"/>
</dbReference>
<protein>
    <submittedName>
        <fullName evidence="2">Uncharacterized protein</fullName>
    </submittedName>
</protein>
<evidence type="ECO:0000256" key="1">
    <source>
        <dbReference type="SAM" id="Phobius"/>
    </source>
</evidence>
<comment type="caution">
    <text evidence="2">The sequence shown here is derived from an EMBL/GenBank/DDBJ whole genome shotgun (WGS) entry which is preliminary data.</text>
</comment>
<organism evidence="2 3">
    <name type="scientific">Piromyces finnis</name>
    <dbReference type="NCBI Taxonomy" id="1754191"/>
    <lineage>
        <taxon>Eukaryota</taxon>
        <taxon>Fungi</taxon>
        <taxon>Fungi incertae sedis</taxon>
        <taxon>Chytridiomycota</taxon>
        <taxon>Chytridiomycota incertae sedis</taxon>
        <taxon>Neocallimastigomycetes</taxon>
        <taxon>Neocallimastigales</taxon>
        <taxon>Neocallimastigaceae</taxon>
        <taxon>Piromyces</taxon>
    </lineage>
</organism>
<keyword evidence="1" id="KW-0812">Transmembrane</keyword>
<proteinExistence type="predicted"/>
<keyword evidence="1" id="KW-0472">Membrane</keyword>